<dbReference type="PANTHER" id="PTHR34105">
    <property type="entry name" value="PROLINE-, GLUTAMIC ACID- AND LEUCINE-RICH PROTEIN 1"/>
    <property type="match status" value="1"/>
</dbReference>
<dbReference type="STRING" id="569365.A0A0D2C8F3"/>
<dbReference type="InterPro" id="IPR016024">
    <property type="entry name" value="ARM-type_fold"/>
</dbReference>
<reference evidence="7 8" key="1">
    <citation type="submission" date="2015-01" db="EMBL/GenBank/DDBJ databases">
        <title>The Genome Sequence of Cladophialophora immunda CBS83496.</title>
        <authorList>
            <consortium name="The Broad Institute Genomics Platform"/>
            <person name="Cuomo C."/>
            <person name="de Hoog S."/>
            <person name="Gorbushina A."/>
            <person name="Stielow B."/>
            <person name="Teixiera M."/>
            <person name="Abouelleil A."/>
            <person name="Chapman S.B."/>
            <person name="Priest M."/>
            <person name="Young S.K."/>
            <person name="Wortman J."/>
            <person name="Nusbaum C."/>
            <person name="Birren B."/>
        </authorList>
    </citation>
    <scope>NUCLEOTIDE SEQUENCE [LARGE SCALE GENOMIC DNA]</scope>
    <source>
        <strain evidence="7 8">CBS 83496</strain>
    </source>
</reference>
<evidence type="ECO:0000256" key="2">
    <source>
        <dbReference type="ARBA" id="ARBA00010511"/>
    </source>
</evidence>
<accession>A0A0D2C8F3</accession>
<feature type="domain" description="Pre-rRNA-processing protein RIX1 N-terminal" evidence="6">
    <location>
        <begin position="7"/>
        <end position="205"/>
    </location>
</feature>
<dbReference type="InterPro" id="IPR012583">
    <property type="entry name" value="RIX1_N"/>
</dbReference>
<feature type="region of interest" description="Disordered" evidence="5">
    <location>
        <begin position="709"/>
        <end position="771"/>
    </location>
</feature>
<evidence type="ECO:0000313" key="8">
    <source>
        <dbReference type="Proteomes" id="UP000054466"/>
    </source>
</evidence>
<evidence type="ECO:0000313" key="7">
    <source>
        <dbReference type="EMBL" id="KIW27383.1"/>
    </source>
</evidence>
<dbReference type="OrthoDB" id="20900at2759"/>
<dbReference type="InterPro" id="IPR011989">
    <property type="entry name" value="ARM-like"/>
</dbReference>
<dbReference type="AlphaFoldDB" id="A0A0D2C8F3"/>
<comment type="similarity">
    <text evidence="2">Belongs to the RIX1/PELP1 family.</text>
</comment>
<evidence type="ECO:0000256" key="1">
    <source>
        <dbReference type="ARBA" id="ARBA00004123"/>
    </source>
</evidence>
<dbReference type="GO" id="GO:0005634">
    <property type="term" value="C:nucleus"/>
    <property type="evidence" value="ECO:0007669"/>
    <property type="project" value="UniProtKB-SubCell"/>
</dbReference>
<evidence type="ECO:0000256" key="5">
    <source>
        <dbReference type="SAM" id="MobiDB-lite"/>
    </source>
</evidence>
<sequence length="771" mass="84565">MQHDIALRAITTRLSLTPVEDLPRISGFLATSLAQCPVELLSSDSKGNSSSVVAHKLKTRITSLLQDKSTACRFTAAVLIKAIVDNGGLKVLSNWEVWTRGLLSCLGKPEPFEVKRIYLATVTRIFVLSQDHPVLLREVTTPLLPAFITTCLGLIKPVRAHADSNVNPILQSVLQCWIQLLPQHATVFRPFLTRIRLICLSLLEDAWTATSTRELAIQLLCLLLSCAPKNTMTQEWSQAISDLISSAHQSADRLFRAVIEEYESNDKSRQKPIGKHDFSKDPKIYSADQAGLGQWVGMHDGSTRLATLLDWLGCLVSTPTSQVITVPLGSMLDLTSRILAITIPGSGSSTTDSLKYTKEASREEKEGLWINLPRLHVSSLSVLQNLCKTYGQSFLPANGTILNHIMEAFIAMAGDETVRREVYTTFASLMSSMNTTSFVLPETTFSTLLEHCCNDLRIGVPGSDDRTNHNPAKDGFLSAKSTLPVAGGSRFSERQPQVYQAAWGLLPEILAHCPTSMISRQARIEADRLSVLLDHHDAMMASVMRPMLSKDGKMRTASLLPFLVRSAADCLDTEALLRPRMPVAQMKEISSGASRNVRAHLDDQQMAHMPNDDAETLSKPEGSPDAFETDLEQNGANSLEEQEGDELFQALTARKRKLESVQDPGFRERSPIVSEDAEMLDSRLSKVPRLEDGGVEELVLEEVGVSETPMAQPPAAATFGIEERPSSSRGQLLGTVSNMVSSETIGHNDSDSSDFEIPTIDPGLDTDEEDP</sequence>
<dbReference type="Gene3D" id="1.25.10.10">
    <property type="entry name" value="Leucine-rich Repeat Variant"/>
    <property type="match status" value="1"/>
</dbReference>
<feature type="region of interest" description="Disordered" evidence="5">
    <location>
        <begin position="609"/>
        <end position="630"/>
    </location>
</feature>
<dbReference type="GeneID" id="27346318"/>
<feature type="compositionally biased region" description="Polar residues" evidence="5">
    <location>
        <begin position="727"/>
        <end position="747"/>
    </location>
</feature>
<evidence type="ECO:0000259" key="6">
    <source>
        <dbReference type="Pfam" id="PF08167"/>
    </source>
</evidence>
<dbReference type="RefSeq" id="XP_016247599.1">
    <property type="nucleotide sequence ID" value="XM_016394180.1"/>
</dbReference>
<name>A0A0D2C8F3_9EURO</name>
<dbReference type="Pfam" id="PF08167">
    <property type="entry name" value="RIX1"/>
    <property type="match status" value="1"/>
</dbReference>
<keyword evidence="8" id="KW-1185">Reference proteome</keyword>
<protein>
    <recommendedName>
        <fullName evidence="3">Pre-rRNA-processing protein RIX1</fullName>
    </recommendedName>
</protein>
<dbReference type="SUPFAM" id="SSF48371">
    <property type="entry name" value="ARM repeat"/>
    <property type="match status" value="1"/>
</dbReference>
<organism evidence="7 8">
    <name type="scientific">Cladophialophora immunda</name>
    <dbReference type="NCBI Taxonomy" id="569365"/>
    <lineage>
        <taxon>Eukaryota</taxon>
        <taxon>Fungi</taxon>
        <taxon>Dikarya</taxon>
        <taxon>Ascomycota</taxon>
        <taxon>Pezizomycotina</taxon>
        <taxon>Eurotiomycetes</taxon>
        <taxon>Chaetothyriomycetidae</taxon>
        <taxon>Chaetothyriales</taxon>
        <taxon>Herpotrichiellaceae</taxon>
        <taxon>Cladophialophora</taxon>
    </lineage>
</organism>
<keyword evidence="4" id="KW-0539">Nucleus</keyword>
<dbReference type="VEuPathDB" id="FungiDB:PV07_07124"/>
<gene>
    <name evidence="7" type="ORF">PV07_07124</name>
</gene>
<dbReference type="EMBL" id="KN847043">
    <property type="protein sequence ID" value="KIW27383.1"/>
    <property type="molecule type" value="Genomic_DNA"/>
</dbReference>
<evidence type="ECO:0000256" key="3">
    <source>
        <dbReference type="ARBA" id="ARBA00021502"/>
    </source>
</evidence>
<dbReference type="PANTHER" id="PTHR34105:SF1">
    <property type="entry name" value="PROLINE-, GLUTAMIC ACID- AND LEUCINE-RICH PROTEIN 1"/>
    <property type="match status" value="1"/>
</dbReference>
<comment type="subcellular location">
    <subcellularLocation>
        <location evidence="1">Nucleus</location>
    </subcellularLocation>
</comment>
<dbReference type="HOGENOM" id="CLU_016392_1_0_1"/>
<dbReference type="Proteomes" id="UP000054466">
    <property type="component" value="Unassembled WGS sequence"/>
</dbReference>
<proteinExistence type="inferred from homology"/>
<evidence type="ECO:0000256" key="4">
    <source>
        <dbReference type="ARBA" id="ARBA00023242"/>
    </source>
</evidence>
<dbReference type="GO" id="GO:0006364">
    <property type="term" value="P:rRNA processing"/>
    <property type="evidence" value="ECO:0007669"/>
    <property type="project" value="TreeGrafter"/>
</dbReference>